<dbReference type="GO" id="GO:0005886">
    <property type="term" value="C:plasma membrane"/>
    <property type="evidence" value="ECO:0007669"/>
    <property type="project" value="UniProtKB-SubCell"/>
</dbReference>
<feature type="transmembrane region" description="Helical" evidence="7">
    <location>
        <begin position="43"/>
        <end position="64"/>
    </location>
</feature>
<feature type="transmembrane region" description="Helical" evidence="7">
    <location>
        <begin position="76"/>
        <end position="97"/>
    </location>
</feature>
<sequence>MNASYNPWVIDYTVILVRLVLAVLLGGLIGFEREQHNHPAGFRTHILVCLGSSMIMLLSIYGFAEFVGEPNVRIDPARLATAVITGVGFLGAGTILFTGKAITGLTTAASLWVVAAIGLQIGAGFYVGAAAGTVLVFITLWVFNKMEHRFLKSKKVRKLTIQAEEEELLDRVSEKLASWSIVTQKLTLKRLQATLDAPQCLEVQLDLMVPRSIEPKEMVDAIKGIGGVVAVSVE</sequence>
<dbReference type="InterPro" id="IPR049177">
    <property type="entry name" value="MgtC_SapB_SrpB_YhiD_N"/>
</dbReference>
<proteinExistence type="inferred from homology"/>
<keyword evidence="3" id="KW-1003">Cell membrane</keyword>
<dbReference type="AlphaFoldDB" id="A0A3A6P937"/>
<feature type="domain" description="MgtC/SapB/SrpB/YhiD N-terminal" evidence="8">
    <location>
        <begin position="19"/>
        <end position="148"/>
    </location>
</feature>
<protein>
    <submittedName>
        <fullName evidence="9">MgtC/SapB family protein</fullName>
    </submittedName>
</protein>
<evidence type="ECO:0000256" key="6">
    <source>
        <dbReference type="ARBA" id="ARBA00023136"/>
    </source>
</evidence>
<dbReference type="Pfam" id="PF02308">
    <property type="entry name" value="MgtC"/>
    <property type="match status" value="1"/>
</dbReference>
<keyword evidence="4 7" id="KW-0812">Transmembrane</keyword>
<dbReference type="RefSeq" id="WP_120113836.1">
    <property type="nucleotide sequence ID" value="NZ_QXQB01000006.1"/>
</dbReference>
<accession>A0A3A6P937</accession>
<name>A0A3A6P937_9BACL</name>
<dbReference type="InterPro" id="IPR003416">
    <property type="entry name" value="MgtC/SapB/SrpB/YhiD_fam"/>
</dbReference>
<evidence type="ECO:0000256" key="4">
    <source>
        <dbReference type="ARBA" id="ARBA00022692"/>
    </source>
</evidence>
<dbReference type="PANTHER" id="PTHR33778:SF1">
    <property type="entry name" value="MAGNESIUM TRANSPORTER YHID-RELATED"/>
    <property type="match status" value="1"/>
</dbReference>
<comment type="subcellular location">
    <subcellularLocation>
        <location evidence="1">Cell membrane</location>
        <topology evidence="1">Multi-pass membrane protein</topology>
    </subcellularLocation>
</comment>
<dbReference type="EMBL" id="QXQB01000006">
    <property type="protein sequence ID" value="RJX37282.1"/>
    <property type="molecule type" value="Genomic_DNA"/>
</dbReference>
<dbReference type="PRINTS" id="PR01837">
    <property type="entry name" value="MGTCSAPBPROT"/>
</dbReference>
<evidence type="ECO:0000256" key="1">
    <source>
        <dbReference type="ARBA" id="ARBA00004651"/>
    </source>
</evidence>
<evidence type="ECO:0000256" key="2">
    <source>
        <dbReference type="ARBA" id="ARBA00009298"/>
    </source>
</evidence>
<feature type="transmembrane region" description="Helical" evidence="7">
    <location>
        <begin position="125"/>
        <end position="144"/>
    </location>
</feature>
<reference evidence="9 10" key="1">
    <citation type="submission" date="2018-09" db="EMBL/GenBank/DDBJ databases">
        <title>Paenibacillus aracenensis nov. sp. isolated from a cave in southern Spain.</title>
        <authorList>
            <person name="Jurado V."/>
            <person name="Gutierrez-Patricio S."/>
            <person name="Gonzalez-Pimentel J.L."/>
            <person name="Miller A.Z."/>
            <person name="Laiz L."/>
            <person name="Saiz-Jimenez C."/>
        </authorList>
    </citation>
    <scope>NUCLEOTIDE SEQUENCE [LARGE SCALE GENOMIC DNA]</scope>
    <source>
        <strain evidence="9 10">JCM 19203</strain>
    </source>
</reference>
<evidence type="ECO:0000259" key="8">
    <source>
        <dbReference type="Pfam" id="PF02308"/>
    </source>
</evidence>
<keyword evidence="5 7" id="KW-1133">Transmembrane helix</keyword>
<evidence type="ECO:0000256" key="5">
    <source>
        <dbReference type="ARBA" id="ARBA00022989"/>
    </source>
</evidence>
<organism evidence="9 10">
    <name type="scientific">Paenibacillus pinisoli</name>
    <dbReference type="NCBI Taxonomy" id="1276110"/>
    <lineage>
        <taxon>Bacteria</taxon>
        <taxon>Bacillati</taxon>
        <taxon>Bacillota</taxon>
        <taxon>Bacilli</taxon>
        <taxon>Bacillales</taxon>
        <taxon>Paenibacillaceae</taxon>
        <taxon>Paenibacillus</taxon>
    </lineage>
</organism>
<gene>
    <name evidence="9" type="ORF">D3P09_23290</name>
</gene>
<dbReference type="Proteomes" id="UP000267798">
    <property type="component" value="Unassembled WGS sequence"/>
</dbReference>
<evidence type="ECO:0000313" key="10">
    <source>
        <dbReference type="Proteomes" id="UP000267798"/>
    </source>
</evidence>
<dbReference type="PANTHER" id="PTHR33778">
    <property type="entry name" value="PROTEIN MGTC"/>
    <property type="match status" value="1"/>
</dbReference>
<dbReference type="OrthoDB" id="9811198at2"/>
<comment type="similarity">
    <text evidence="2">Belongs to the MgtC/SapB family.</text>
</comment>
<feature type="transmembrane region" description="Helical" evidence="7">
    <location>
        <begin position="12"/>
        <end position="31"/>
    </location>
</feature>
<comment type="caution">
    <text evidence="9">The sequence shown here is derived from an EMBL/GenBank/DDBJ whole genome shotgun (WGS) entry which is preliminary data.</text>
</comment>
<evidence type="ECO:0000313" key="9">
    <source>
        <dbReference type="EMBL" id="RJX37282.1"/>
    </source>
</evidence>
<keyword evidence="6 7" id="KW-0472">Membrane</keyword>
<evidence type="ECO:0000256" key="7">
    <source>
        <dbReference type="SAM" id="Phobius"/>
    </source>
</evidence>
<evidence type="ECO:0000256" key="3">
    <source>
        <dbReference type="ARBA" id="ARBA00022475"/>
    </source>
</evidence>
<keyword evidence="10" id="KW-1185">Reference proteome</keyword>